<dbReference type="Gene3D" id="1.10.10.10">
    <property type="entry name" value="Winged helix-like DNA-binding domain superfamily/Winged helix DNA-binding domain"/>
    <property type="match status" value="1"/>
</dbReference>
<feature type="domain" description="HTH arsR-type" evidence="2">
    <location>
        <begin position="1"/>
        <end position="88"/>
    </location>
</feature>
<dbReference type="EMBL" id="QGKU01000010">
    <property type="protein sequence ID" value="PWR04200.1"/>
    <property type="molecule type" value="Genomic_DNA"/>
</dbReference>
<dbReference type="InterPro" id="IPR013538">
    <property type="entry name" value="ASHA1/2-like_C"/>
</dbReference>
<dbReference type="InterPro" id="IPR001845">
    <property type="entry name" value="HTH_ArsR_DNA-bd_dom"/>
</dbReference>
<dbReference type="InterPro" id="IPR036388">
    <property type="entry name" value="WH-like_DNA-bd_sf"/>
</dbReference>
<evidence type="ECO:0000259" key="2">
    <source>
        <dbReference type="PROSITE" id="PS50987"/>
    </source>
</evidence>
<proteinExistence type="inferred from homology"/>
<reference evidence="3 4" key="1">
    <citation type="submission" date="2018-05" db="EMBL/GenBank/DDBJ databases">
        <title>Rhodobacteraceae gen. nov., sp. nov. isolated from sea water.</title>
        <authorList>
            <person name="Ren Y."/>
        </authorList>
    </citation>
    <scope>NUCLEOTIDE SEQUENCE [LARGE SCALE GENOMIC DNA]</scope>
    <source>
        <strain evidence="3 4">TG-679</strain>
    </source>
</reference>
<dbReference type="InterPro" id="IPR023393">
    <property type="entry name" value="START-like_dom_sf"/>
</dbReference>
<dbReference type="NCBIfam" id="NF033788">
    <property type="entry name" value="HTH_metalloreg"/>
    <property type="match status" value="1"/>
</dbReference>
<dbReference type="OrthoDB" id="9815653at2"/>
<dbReference type="RefSeq" id="WP_109810185.1">
    <property type="nucleotide sequence ID" value="NZ_QGKU01000010.1"/>
</dbReference>
<keyword evidence="4" id="KW-1185">Reference proteome</keyword>
<dbReference type="CDD" id="cd00090">
    <property type="entry name" value="HTH_ARSR"/>
    <property type="match status" value="1"/>
</dbReference>
<comment type="similarity">
    <text evidence="1">Belongs to the AHA1 family.</text>
</comment>
<dbReference type="InterPro" id="IPR036390">
    <property type="entry name" value="WH_DNA-bd_sf"/>
</dbReference>
<gene>
    <name evidence="3" type="ORF">DKT77_02585</name>
</gene>
<dbReference type="PANTHER" id="PTHR38600">
    <property type="entry name" value="TRANSCRIPTIONAL REGULATORY PROTEIN"/>
    <property type="match status" value="1"/>
</dbReference>
<evidence type="ECO:0000313" key="3">
    <source>
        <dbReference type="EMBL" id="PWR04200.1"/>
    </source>
</evidence>
<dbReference type="Gene3D" id="3.30.530.20">
    <property type="match status" value="1"/>
</dbReference>
<dbReference type="Pfam" id="PF08327">
    <property type="entry name" value="AHSA1"/>
    <property type="match status" value="1"/>
</dbReference>
<organism evidence="3 4">
    <name type="scientific">Meridianimarinicoccus roseus</name>
    <dbReference type="NCBI Taxonomy" id="2072018"/>
    <lineage>
        <taxon>Bacteria</taxon>
        <taxon>Pseudomonadati</taxon>
        <taxon>Pseudomonadota</taxon>
        <taxon>Alphaproteobacteria</taxon>
        <taxon>Rhodobacterales</taxon>
        <taxon>Paracoccaceae</taxon>
        <taxon>Meridianimarinicoccus</taxon>
    </lineage>
</organism>
<protein>
    <submittedName>
        <fullName evidence="3">ArsR family transcriptional regulator</fullName>
    </submittedName>
</protein>
<dbReference type="AlphaFoldDB" id="A0A2V2LF23"/>
<dbReference type="PANTHER" id="PTHR38600:SF1">
    <property type="entry name" value="TRANSCRIPTIONAL REGULATORY PROTEIN"/>
    <property type="match status" value="1"/>
</dbReference>
<accession>A0A2V2LF23</accession>
<dbReference type="Pfam" id="PF12840">
    <property type="entry name" value="HTH_20"/>
    <property type="match status" value="1"/>
</dbReference>
<evidence type="ECO:0000256" key="1">
    <source>
        <dbReference type="ARBA" id="ARBA00006817"/>
    </source>
</evidence>
<evidence type="ECO:0000313" key="4">
    <source>
        <dbReference type="Proteomes" id="UP000245680"/>
    </source>
</evidence>
<dbReference type="InterPro" id="IPR011991">
    <property type="entry name" value="ArsR-like_HTH"/>
</dbReference>
<dbReference type="PRINTS" id="PR00778">
    <property type="entry name" value="HTHARSR"/>
</dbReference>
<dbReference type="PROSITE" id="PS50987">
    <property type="entry name" value="HTH_ARSR_2"/>
    <property type="match status" value="1"/>
</dbReference>
<dbReference type="SUPFAM" id="SSF46785">
    <property type="entry name" value="Winged helix' DNA-binding domain"/>
    <property type="match status" value="1"/>
</dbReference>
<dbReference type="SUPFAM" id="SSF55961">
    <property type="entry name" value="Bet v1-like"/>
    <property type="match status" value="1"/>
</dbReference>
<sequence>MDRIFKALADPARRALLDALRDRDGQTLTDLETRFEMSRFGVMKHLRVLEGAGLVTTHKAGRFKYHYLNAVPLQQVIDRWIDPLLVKPAARAALDLKSRLEGASAMDTPTKPDFVMTTFIRCTQDALWQALSDPDAVRQFHFMASHAEMRGDAMVSYTPDGAEMLVCRVTEATPMTRLVTTFEPKWDAAAVTSTVVYLIAPEGDHCRLTIQHYGLQYGADGVGEGWARWASGLKTWLETGTPARFGAAVSAA</sequence>
<name>A0A2V2LF23_9RHOB</name>
<dbReference type="GO" id="GO:0003700">
    <property type="term" value="F:DNA-binding transcription factor activity"/>
    <property type="evidence" value="ECO:0007669"/>
    <property type="project" value="InterPro"/>
</dbReference>
<dbReference type="Proteomes" id="UP000245680">
    <property type="component" value="Unassembled WGS sequence"/>
</dbReference>
<dbReference type="SMART" id="SM00418">
    <property type="entry name" value="HTH_ARSR"/>
    <property type="match status" value="1"/>
</dbReference>
<comment type="caution">
    <text evidence="3">The sequence shown here is derived from an EMBL/GenBank/DDBJ whole genome shotgun (WGS) entry which is preliminary data.</text>
</comment>